<accession>A0A5B0PN20</accession>
<organism evidence="2 3">
    <name type="scientific">Puccinia graminis f. sp. tritici</name>
    <dbReference type="NCBI Taxonomy" id="56615"/>
    <lineage>
        <taxon>Eukaryota</taxon>
        <taxon>Fungi</taxon>
        <taxon>Dikarya</taxon>
        <taxon>Basidiomycota</taxon>
        <taxon>Pucciniomycotina</taxon>
        <taxon>Pucciniomycetes</taxon>
        <taxon>Pucciniales</taxon>
        <taxon>Pucciniaceae</taxon>
        <taxon>Puccinia</taxon>
    </lineage>
</organism>
<comment type="caution">
    <text evidence="2">The sequence shown here is derived from an EMBL/GenBank/DDBJ whole genome shotgun (WGS) entry which is preliminary data.</text>
</comment>
<keyword evidence="1" id="KW-1133">Transmembrane helix</keyword>
<protein>
    <submittedName>
        <fullName evidence="2">Uncharacterized protein</fullName>
    </submittedName>
</protein>
<keyword evidence="1" id="KW-0472">Membrane</keyword>
<feature type="transmembrane region" description="Helical" evidence="1">
    <location>
        <begin position="6"/>
        <end position="28"/>
    </location>
</feature>
<evidence type="ECO:0000313" key="3">
    <source>
        <dbReference type="Proteomes" id="UP000325313"/>
    </source>
</evidence>
<dbReference type="EMBL" id="VDEP01000338">
    <property type="protein sequence ID" value="KAA1102326.1"/>
    <property type="molecule type" value="Genomic_DNA"/>
</dbReference>
<evidence type="ECO:0000313" key="2">
    <source>
        <dbReference type="EMBL" id="KAA1102326.1"/>
    </source>
</evidence>
<sequence>MIVSHLAFVIAIGAGGFFNPLTASFFVLKFCPKLDVLILGDGVPIFSHPSLEFCQSTTNNLICHRRSQHYHHCQPGHRDKCEIDHRLGLMSCTVVADLQDTSSINDTPPNLLWDNLCRPQSRLFVDRVDFHSNQLVLRGAVQLLRFTSATLGSW</sequence>
<dbReference type="Proteomes" id="UP000325313">
    <property type="component" value="Unassembled WGS sequence"/>
</dbReference>
<gene>
    <name evidence="2" type="ORF">PGTUg99_026285</name>
</gene>
<keyword evidence="1" id="KW-0812">Transmembrane</keyword>
<proteinExistence type="predicted"/>
<name>A0A5B0PN20_PUCGR</name>
<reference evidence="2 3" key="1">
    <citation type="submission" date="2019-05" db="EMBL/GenBank/DDBJ databases">
        <title>Emergence of the Ug99 lineage of the wheat stem rust pathogen through somatic hybridization.</title>
        <authorList>
            <person name="Li F."/>
            <person name="Upadhyaya N.M."/>
            <person name="Sperschneider J."/>
            <person name="Matny O."/>
            <person name="Nguyen-Phuc H."/>
            <person name="Mago R."/>
            <person name="Raley C."/>
            <person name="Miller M.E."/>
            <person name="Silverstein K.A.T."/>
            <person name="Henningsen E."/>
            <person name="Hirsch C.D."/>
            <person name="Visser B."/>
            <person name="Pretorius Z.A."/>
            <person name="Steffenson B.J."/>
            <person name="Schwessinger B."/>
            <person name="Dodds P.N."/>
            <person name="Figueroa M."/>
        </authorList>
    </citation>
    <scope>NUCLEOTIDE SEQUENCE [LARGE SCALE GENOMIC DNA]</scope>
    <source>
        <strain evidence="2 3">Ug99</strain>
    </source>
</reference>
<dbReference type="AlphaFoldDB" id="A0A5B0PN20"/>
<evidence type="ECO:0000256" key="1">
    <source>
        <dbReference type="SAM" id="Phobius"/>
    </source>
</evidence>